<dbReference type="PANTHER" id="PTHR33710:SF77">
    <property type="entry name" value="DNASE I-LIKE SUPERFAMILY PROTEIN"/>
    <property type="match status" value="1"/>
</dbReference>
<dbReference type="Gene3D" id="3.60.10.10">
    <property type="entry name" value="Endonuclease/exonuclease/phosphatase"/>
    <property type="match status" value="1"/>
</dbReference>
<sequence length="146" mass="17314">MGFQGSPYTWRRGSLFERLDRVLASFEWRVDFPKAEVTHLNPLKSDHVPILLKLSPPNVVCGTRRPFRFEAAWLTHDNFQEVVKKSWSSNEGWNERIKHVQATFLEWNKSVFGSVFKQKRRLLHRLHGISRTLFYGPNRFLEHLHS</sequence>
<proteinExistence type="predicted"/>
<dbReference type="EMBL" id="CM003605">
    <property type="protein sequence ID" value="KYP70172.1"/>
    <property type="molecule type" value="Genomic_DNA"/>
</dbReference>
<accession>A0A151TSV7</accession>
<dbReference type="AlphaFoldDB" id="A0A151TSV7"/>
<name>A0A151TSV7_CAJCA</name>
<dbReference type="OMA" id="KETWEMA"/>
<gene>
    <name evidence="1" type="ORF">KK1_009383</name>
</gene>
<evidence type="ECO:0000313" key="1">
    <source>
        <dbReference type="EMBL" id="KYP70172.1"/>
    </source>
</evidence>
<dbReference type="Gramene" id="C.cajan_09124.t">
    <property type="protein sequence ID" value="C.cajan_09124.t.cds1"/>
    <property type="gene ID" value="C.cajan_09124"/>
</dbReference>
<organism evidence="1 2">
    <name type="scientific">Cajanus cajan</name>
    <name type="common">Pigeon pea</name>
    <name type="synonym">Cajanus indicus</name>
    <dbReference type="NCBI Taxonomy" id="3821"/>
    <lineage>
        <taxon>Eukaryota</taxon>
        <taxon>Viridiplantae</taxon>
        <taxon>Streptophyta</taxon>
        <taxon>Embryophyta</taxon>
        <taxon>Tracheophyta</taxon>
        <taxon>Spermatophyta</taxon>
        <taxon>Magnoliopsida</taxon>
        <taxon>eudicotyledons</taxon>
        <taxon>Gunneridae</taxon>
        <taxon>Pentapetalae</taxon>
        <taxon>rosids</taxon>
        <taxon>fabids</taxon>
        <taxon>Fabales</taxon>
        <taxon>Fabaceae</taxon>
        <taxon>Papilionoideae</taxon>
        <taxon>50 kb inversion clade</taxon>
        <taxon>NPAAA clade</taxon>
        <taxon>indigoferoid/millettioid clade</taxon>
        <taxon>Phaseoleae</taxon>
        <taxon>Cajanus</taxon>
    </lineage>
</organism>
<dbReference type="InterPro" id="IPR036691">
    <property type="entry name" value="Endo/exonu/phosph_ase_sf"/>
</dbReference>
<reference evidence="1 2" key="1">
    <citation type="journal article" date="2012" name="Nat. Biotechnol.">
        <title>Draft genome sequence of pigeonpea (Cajanus cajan), an orphan legume crop of resource-poor farmers.</title>
        <authorList>
            <person name="Varshney R.K."/>
            <person name="Chen W."/>
            <person name="Li Y."/>
            <person name="Bharti A.K."/>
            <person name="Saxena R.K."/>
            <person name="Schlueter J.A."/>
            <person name="Donoghue M.T."/>
            <person name="Azam S."/>
            <person name="Fan G."/>
            <person name="Whaley A.M."/>
            <person name="Farmer A.D."/>
            <person name="Sheridan J."/>
            <person name="Iwata A."/>
            <person name="Tuteja R."/>
            <person name="Penmetsa R.V."/>
            <person name="Wu W."/>
            <person name="Upadhyaya H.D."/>
            <person name="Yang S.P."/>
            <person name="Shah T."/>
            <person name="Saxena K.B."/>
            <person name="Michael T."/>
            <person name="McCombie W.R."/>
            <person name="Yang B."/>
            <person name="Zhang G."/>
            <person name="Yang H."/>
            <person name="Wang J."/>
            <person name="Spillane C."/>
            <person name="Cook D.R."/>
            <person name="May G.D."/>
            <person name="Xu X."/>
            <person name="Jackson S.A."/>
        </authorList>
    </citation>
    <scope>NUCLEOTIDE SEQUENCE [LARGE SCALE GENOMIC DNA]</scope>
    <source>
        <strain evidence="2">cv. Asha</strain>
    </source>
</reference>
<dbReference type="PANTHER" id="PTHR33710">
    <property type="entry name" value="BNAC02G09200D PROTEIN"/>
    <property type="match status" value="1"/>
</dbReference>
<evidence type="ECO:0008006" key="3">
    <source>
        <dbReference type="Google" id="ProtNLM"/>
    </source>
</evidence>
<evidence type="ECO:0000313" key="2">
    <source>
        <dbReference type="Proteomes" id="UP000075243"/>
    </source>
</evidence>
<dbReference type="SUPFAM" id="SSF56219">
    <property type="entry name" value="DNase I-like"/>
    <property type="match status" value="1"/>
</dbReference>
<protein>
    <recommendedName>
        <fullName evidence="3">Reverse transcriptase</fullName>
    </recommendedName>
</protein>
<dbReference type="Proteomes" id="UP000075243">
    <property type="component" value="Chromosome 3"/>
</dbReference>
<keyword evidence="2" id="KW-1185">Reference proteome</keyword>